<dbReference type="Proteomes" id="UP001345013">
    <property type="component" value="Unassembled WGS sequence"/>
</dbReference>
<dbReference type="Pfam" id="PF12030">
    <property type="entry name" value="DUF3517"/>
    <property type="match status" value="1"/>
</dbReference>
<evidence type="ECO:0000313" key="4">
    <source>
        <dbReference type="Proteomes" id="UP001345013"/>
    </source>
</evidence>
<dbReference type="Pfam" id="PF00443">
    <property type="entry name" value="UCH"/>
    <property type="match status" value="1"/>
</dbReference>
<organism evidence="3 4">
    <name type="scientific">Lithohypha guttulata</name>
    <dbReference type="NCBI Taxonomy" id="1690604"/>
    <lineage>
        <taxon>Eukaryota</taxon>
        <taxon>Fungi</taxon>
        <taxon>Dikarya</taxon>
        <taxon>Ascomycota</taxon>
        <taxon>Pezizomycotina</taxon>
        <taxon>Eurotiomycetes</taxon>
        <taxon>Chaetothyriomycetidae</taxon>
        <taxon>Chaetothyriales</taxon>
        <taxon>Trichomeriaceae</taxon>
        <taxon>Lithohypha</taxon>
    </lineage>
</organism>
<gene>
    <name evidence="3" type="ORF">LTR24_004000</name>
</gene>
<feature type="compositionally biased region" description="Polar residues" evidence="1">
    <location>
        <begin position="85"/>
        <end position="113"/>
    </location>
</feature>
<comment type="caution">
    <text evidence="3">The sequence shown here is derived from an EMBL/GenBank/DDBJ whole genome shotgun (WGS) entry which is preliminary data.</text>
</comment>
<dbReference type="InterPro" id="IPR021905">
    <property type="entry name" value="DUF3517"/>
</dbReference>
<dbReference type="PANTHER" id="PTHR24006">
    <property type="entry name" value="UBIQUITIN CARBOXYL-TERMINAL HYDROLASE"/>
    <property type="match status" value="1"/>
</dbReference>
<dbReference type="InterPro" id="IPR001394">
    <property type="entry name" value="Peptidase_C19_UCH"/>
</dbReference>
<dbReference type="EMBL" id="JAVRRG010000039">
    <property type="protein sequence ID" value="KAK5093805.1"/>
    <property type="molecule type" value="Genomic_DNA"/>
</dbReference>
<dbReference type="PANTHER" id="PTHR24006:SF827">
    <property type="entry name" value="UBIQUITIN CARBOXYL-TERMINAL HYDROLASE 34"/>
    <property type="match status" value="1"/>
</dbReference>
<accession>A0ABR0KD93</accession>
<dbReference type="InterPro" id="IPR028889">
    <property type="entry name" value="USP"/>
</dbReference>
<proteinExistence type="predicted"/>
<reference evidence="3 4" key="1">
    <citation type="submission" date="2023-08" db="EMBL/GenBank/DDBJ databases">
        <title>Black Yeasts Isolated from many extreme environments.</title>
        <authorList>
            <person name="Coleine C."/>
            <person name="Stajich J.E."/>
            <person name="Selbmann L."/>
        </authorList>
    </citation>
    <scope>NUCLEOTIDE SEQUENCE [LARGE SCALE GENOMIC DNA]</scope>
    <source>
        <strain evidence="3 4">CCFEE 5885</strain>
    </source>
</reference>
<feature type="region of interest" description="Disordered" evidence="1">
    <location>
        <begin position="1"/>
        <end position="168"/>
    </location>
</feature>
<dbReference type="InterPro" id="IPR038765">
    <property type="entry name" value="Papain-like_cys_pep_sf"/>
</dbReference>
<dbReference type="Gene3D" id="3.90.70.10">
    <property type="entry name" value="Cysteine proteinases"/>
    <property type="match status" value="1"/>
</dbReference>
<evidence type="ECO:0000256" key="1">
    <source>
        <dbReference type="SAM" id="MobiDB-lite"/>
    </source>
</evidence>
<sequence length="2515" mass="282738">MATPSPNLVPRNRSVSTGASELPQHEHKRPRLNTMLETDQSLSQKTEAVMAETPRNRTVSPDPASDPTRPQTPPTIAQAPETRHAVTSPTSKMTINTRPLSAQSTSHEVVSVSSKDDYDTSTHASNGDKSKSDSPIIVNASDAESSKAVAGDAAEPISIPSTPGEDVPIEISAPQDIGDPEENMTWSTISGAPGKVQDTSNLPSIWQSFPYRNSGTKADVVTLLGSVADIFESRTNEEFPEVFRETTRWMTDMQPLLSRYSLRDFSEELEVYQQLPFLLAGLLKRREAIPANVVEQDLVQFVRCFTCIATHMLRLDIERLLLVDDATTMALPPWTLSFQYIQYLLGLLVPLRGCHLHTTIQKSRHIQEESFVAKVAASLLQEGPEKPFRALLELFNGSIQKIPASSQKRISAFDVVYHIRVLLQTVHHHNIRLNPQQRASLQTTIHQFLSLSNEALQQAIMKQQPWLVLDNIDAVLDKFCGLTKSSVLLFPDFARDIFQKARIEYPEVDSAELVTLAELAFKFAVLKQLVQHGRMELRVYGIETMASSFVAVWSECQKLPQRRRQSVINLVISFLRHNEMVKYILGVASHPQIVQRSPNVIGFLCVSNHWEPSDSDIAWQAVLESQDPRSIAAIVDNLKANLTHLNLEALLYLHQKLLETPLEKFDSRMLNFALSLLGHTGLKNDRAQNQEYHVNATMTEVCLHLLREANAPTLCATEIAYQVREFVYSTMIRERIINLTEKEKDHILTTICNDIACHNDHATGSVIGMTALLQFLDVSPAAKLVATYDYAKLLFDDMVALARHSQGQALHLEKTLEIEYQVRLNCMFHLVLKTPDAFDEGLCESFWTNVLTSPLPHVIRSRAWNILADAYRHVTTPHQFLEYISAQFMHNLPASQLDKAVLEFARESVNFEIRHHTHGIGEADECLEIPSMERVWRIVLETSDIGVQNEASDFIIRVYLDNDILVKSSAPSIEKTHAALVDRCIQIVIDSAHQLTSTELAIEGTSLNRLSDGRPSRIEGQCEARLHRSLMLLRKFLDGLKLRPRYKPAASEAVGPALGRFSKRGVPVEIPIRIVQHPQMRDEQLLWVVGDENTGHELWQFLSEVTGWSQLNLIRGGVRLQLQDDKTSIKETKLGSGLLMVNRAIAATITGSRAIRASSPVDSKVMHHFSQLYALLEAREAVAKAIFDFLTIFSSQEGIVTDIKSMTLDPQALLPVQKPFKLLYFAKALRSCIEEESFSNTPNVDFLVYAVHTIVSTFRSIQLVDIEQSFRVTILGGIIETLQLALRAKVPDTTSKSYFTDAQSFIEDVLTSWGCIQASGQSTDGEISRPCLDRAFLDTIIEASLHEDRLWQYLDANNDFDHLFTSAILLDPEVGNRQSAQGVISRLAGVTPGKGLIKPDLRAPRGRFPVEKVDSCLQHIWSHLCPLVTQACERPSRCRELLDAAIAVFEVVSKKLGDQTLLATFSEFKALLLDQHDPGRKVYCSDEYLPYGLAKLLHQCISALNTLKIPAPGTNDLVLKVFQRFLFPPLSDAATASLKEQSIPMVKVDTRIALYELVLGACQSVQVLSTIVGELAYSTVDKDAFNLITLNERKGLRSDEGYCGLKNLSNTCYLNSLFCQLFMNVKFRELIIGINVVDQSKQKLVSELANVFANMQSSYEKFVSPEDAVESITQYTGEQIDVTVQMDVDEFFNLLFDRLEAQIIDSSAREVFNSMYGGQLVQQIKSKECEHVSERMEPFRAVQIEIKGKSGLEEGLKAYVEGEVLQGENKYSCTGCNRHVDAVKRACIKEMPDNLIFNLKRFDYDILTGMRTKVNDEFQFPEVIDMMPYTVDALSNPDQSFPPDVFELVGVIIHSGTAETGHYYSFVRQRPSSKDIKDTWVQFNDHDVSRFDPSQMRDQAFGSCDQYLSTMTKYYSGYMLFYQRSSSIQCLAQDYPIFDSSKPATVVLPEELDNAIAQENEVCLRRYVAQDPSHARFVFMIAQRMHTDGEACSERHELEDKLLEIVLDYVQQVSSRWKEVPDFEETIKLLCGYVRGCTKCALKILEWFQIDSNTMNSILRAVYLLARKQFGVLYANCHAVLWPLRYPDKKDDALQVSRKRLEDATNNSLDQVAKEWSQLQRANRGWDQLFAVLSAIAELGKKEAITMVELGFLEKTAEIVWIHVGASAAKVVPRTVRQNYNVYLAARDRNKVFNHGVAMKLFAQLLPFVELAKPLTTEHGLEASDIEKVLLQLEDEGPLEWLRRLIFGGTNTEAAEAVVRELCKYPPLLGRTYETLINGLERTRQYTNAAHFVGPCFVFVQCCPVQKRAGGMIARTLAAISDTDGYHSEVYLDYVKSLASLQETASSLTNEQVQSILRAQVGNWAPMLLMASNSMHRDVRNEALMIVNELLFDRIEQFSVDEILNMDAVMAAIRSLASGSLGHVQKYFMELQRSGQTRTSLSSGQGSQMTRVLEACRSYLDTGNAEDDTLLQELQALIEHLQLLDSQVEPDDFGWEAQSGSEVLSEVELSDAMSP</sequence>
<keyword evidence="4" id="KW-1185">Reference proteome</keyword>
<evidence type="ECO:0000313" key="3">
    <source>
        <dbReference type="EMBL" id="KAK5093805.1"/>
    </source>
</evidence>
<name>A0ABR0KD93_9EURO</name>
<dbReference type="PROSITE" id="PS00973">
    <property type="entry name" value="USP_2"/>
    <property type="match status" value="1"/>
</dbReference>
<feature type="compositionally biased region" description="Polar residues" evidence="1">
    <location>
        <begin position="35"/>
        <end position="46"/>
    </location>
</feature>
<dbReference type="SUPFAM" id="SSF54001">
    <property type="entry name" value="Cysteine proteinases"/>
    <property type="match status" value="1"/>
</dbReference>
<dbReference type="InterPro" id="IPR018200">
    <property type="entry name" value="USP_CS"/>
</dbReference>
<feature type="domain" description="USP" evidence="2">
    <location>
        <begin position="1603"/>
        <end position="1925"/>
    </location>
</feature>
<dbReference type="InterPro" id="IPR050164">
    <property type="entry name" value="Peptidase_C19"/>
</dbReference>
<protein>
    <recommendedName>
        <fullName evidence="2">USP domain-containing protein</fullName>
    </recommendedName>
</protein>
<evidence type="ECO:0000259" key="2">
    <source>
        <dbReference type="PROSITE" id="PS50235"/>
    </source>
</evidence>
<feature type="compositionally biased region" description="Basic and acidic residues" evidence="1">
    <location>
        <begin position="114"/>
        <end position="132"/>
    </location>
</feature>
<dbReference type="PROSITE" id="PS50235">
    <property type="entry name" value="USP_3"/>
    <property type="match status" value="1"/>
</dbReference>